<name>A0A1D3KZ16_9EURY</name>
<keyword evidence="3" id="KW-1185">Reference proteome</keyword>
<dbReference type="Gene3D" id="1.10.10.10">
    <property type="entry name" value="Winged helix-like DNA-binding domain superfamily/Winged helix DNA-binding domain"/>
    <property type="match status" value="1"/>
</dbReference>
<dbReference type="GeneID" id="30410897"/>
<dbReference type="STRING" id="118062.MCBB_0032"/>
<dbReference type="PANTHER" id="PTHR33169:SF14">
    <property type="entry name" value="TRANSCRIPTIONAL REGULATOR RV3488"/>
    <property type="match status" value="1"/>
</dbReference>
<dbReference type="SUPFAM" id="SSF46785">
    <property type="entry name" value="Winged helix' DNA-binding domain"/>
    <property type="match status" value="1"/>
</dbReference>
<sequence>MSSEDNDKVLNCDDLKELLNYDKKILKGVMRGFSKLFILWIIGKERQHGYEIMSKINDFSHSNAGKVSGPSTIYPVLHELEGKGLIKGTWESQGKRKIKYYEITENGEATLVRLKKIFKCHLTPYKEEFLGDMFIKKEEEDF</sequence>
<gene>
    <name evidence="2" type="ORF">MCBB_0032</name>
</gene>
<dbReference type="PANTHER" id="PTHR33169">
    <property type="entry name" value="PADR-FAMILY TRANSCRIPTIONAL REGULATOR"/>
    <property type="match status" value="1"/>
</dbReference>
<proteinExistence type="predicted"/>
<dbReference type="Proteomes" id="UP000094707">
    <property type="component" value="Chromosome I"/>
</dbReference>
<evidence type="ECO:0000259" key="1">
    <source>
        <dbReference type="Pfam" id="PF03551"/>
    </source>
</evidence>
<dbReference type="KEGG" id="mcub:MCBB_0032"/>
<protein>
    <submittedName>
        <fullName evidence="2">Transcriptional regulator, PadR-like family</fullName>
    </submittedName>
</protein>
<feature type="domain" description="Transcription regulator PadR N-terminal" evidence="1">
    <location>
        <begin position="38"/>
        <end position="111"/>
    </location>
</feature>
<evidence type="ECO:0000313" key="3">
    <source>
        <dbReference type="Proteomes" id="UP000094707"/>
    </source>
</evidence>
<dbReference type="InterPro" id="IPR052509">
    <property type="entry name" value="Metal_resp_DNA-bind_regulator"/>
</dbReference>
<reference evidence="2 3" key="1">
    <citation type="submission" date="2016-08" db="EMBL/GenBank/DDBJ databases">
        <authorList>
            <person name="Seilhamer J.J."/>
        </authorList>
    </citation>
    <scope>NUCLEOTIDE SEQUENCE [LARGE SCALE GENOMIC DNA]</scope>
    <source>
        <strain evidence="2">Buetzberg</strain>
    </source>
</reference>
<dbReference type="Pfam" id="PF03551">
    <property type="entry name" value="PadR"/>
    <property type="match status" value="1"/>
</dbReference>
<dbReference type="InterPro" id="IPR036390">
    <property type="entry name" value="WH_DNA-bd_sf"/>
</dbReference>
<evidence type="ECO:0000313" key="2">
    <source>
        <dbReference type="EMBL" id="SCG84621.1"/>
    </source>
</evidence>
<dbReference type="EMBL" id="LT607756">
    <property type="protein sequence ID" value="SCG84621.1"/>
    <property type="molecule type" value="Genomic_DNA"/>
</dbReference>
<dbReference type="InterPro" id="IPR005149">
    <property type="entry name" value="Tscrpt_reg_PadR_N"/>
</dbReference>
<accession>A0A1D3KZ16</accession>
<organism evidence="2 3">
    <name type="scientific">Methanobacterium congolense</name>
    <dbReference type="NCBI Taxonomy" id="118062"/>
    <lineage>
        <taxon>Archaea</taxon>
        <taxon>Methanobacteriati</taxon>
        <taxon>Methanobacteriota</taxon>
        <taxon>Methanomada group</taxon>
        <taxon>Methanobacteria</taxon>
        <taxon>Methanobacteriales</taxon>
        <taxon>Methanobacteriaceae</taxon>
        <taxon>Methanobacterium</taxon>
    </lineage>
</organism>
<dbReference type="InterPro" id="IPR036388">
    <property type="entry name" value="WH-like_DNA-bd_sf"/>
</dbReference>
<dbReference type="RefSeq" id="WP_231916373.1">
    <property type="nucleotide sequence ID" value="NZ_LT607756.1"/>
</dbReference>
<dbReference type="AlphaFoldDB" id="A0A1D3KZ16"/>